<dbReference type="InterPro" id="IPR001650">
    <property type="entry name" value="Helicase_C-like"/>
</dbReference>
<dbReference type="SUPFAM" id="SSF52540">
    <property type="entry name" value="P-loop containing nucleoside triphosphate hydrolases"/>
    <property type="match status" value="1"/>
</dbReference>
<dbReference type="Pfam" id="PF04851">
    <property type="entry name" value="ResIII"/>
    <property type="match status" value="1"/>
</dbReference>
<feature type="region of interest" description="Disordered" evidence="6">
    <location>
        <begin position="509"/>
        <end position="528"/>
    </location>
</feature>
<evidence type="ECO:0000256" key="3">
    <source>
        <dbReference type="ARBA" id="ARBA00022806"/>
    </source>
</evidence>
<proteinExistence type="predicted"/>
<feature type="domain" description="SWIM-type" evidence="7">
    <location>
        <begin position="625"/>
        <end position="657"/>
    </location>
</feature>
<dbReference type="InterPro" id="IPR027417">
    <property type="entry name" value="P-loop_NTPase"/>
</dbReference>
<sequence>MKHSPNHNKKDSKIIDGESKINTVIPPPTQTFLPSISSLKFPFSLKDDQLAAVNAWMENNNRGTILYSTGTGKTEIAFECARRLVGQLLSHKRRGSSSKMDEEYSTDLISNDDKNTTSVSKQFETTAEPISKKDTPSFSFFNILFLVPRISLLDQTLNRLISYGIPKEKVGVYFGERKEKKEIMICTYHSVLRNPLLVRRSNMVIFDEVHLIRDTSKSFIKIFDIVIEDSKKAILGLTATLDERDFKNSTILAILPPVKRYSIEKAVKDKRLAKPVVIPIKVSLTENEIKEYNVYSAKIKNISNRFKRYDVSSMTDLLKKGGFASGMAKAWFANIRKRKLLLSYADNKLSAAANIIQNKFPDEKIMVFSETIESIEKLRDILKEGGVESKIIDAKVKTIDRQKILNSWGTTFNVLLSVHTLEIGYDVPQVRIEIILATTSNINQIVQRIGRVLRKYEGKNIALIYVVYVPDTKDDHVIEVVNKAITIENEGIKVVKKQNLKTISKSMEMKRAATSLPPPPPPPTLKSSLLSQKTLSITPLSNKTKKGSKKVSKKKNVKKENYENRIHKAYDIVESTLNEASLIVEEHFKPIVKKEKNNSKLDNESLGSSRRIYKVRSSMDKEKNYLVNLEEQSCTCNDFIYRQVKCKHIIAAEFIST</sequence>
<dbReference type="PROSITE" id="PS51192">
    <property type="entry name" value="HELICASE_ATP_BIND_1"/>
    <property type="match status" value="1"/>
</dbReference>
<reference evidence="11" key="1">
    <citation type="submission" date="2015-10" db="EMBL/GenBank/DDBJ databases">
        <title>Niche specialization of a soil ammonia-oxidizing archaeon, Candidatus Nitrosocosmicus oleophilus.</title>
        <authorList>
            <person name="Jung M.-Y."/>
            <person name="Rhee S.-K."/>
        </authorList>
    </citation>
    <scope>NUCLEOTIDE SEQUENCE [LARGE SCALE GENOMIC DNA]</scope>
    <source>
        <strain evidence="11">MY3</strain>
    </source>
</reference>
<keyword evidence="5" id="KW-0479">Metal-binding</keyword>
<dbReference type="GO" id="GO:0005524">
    <property type="term" value="F:ATP binding"/>
    <property type="evidence" value="ECO:0007669"/>
    <property type="project" value="UniProtKB-KW"/>
</dbReference>
<keyword evidence="5" id="KW-0862">Zinc</keyword>
<keyword evidence="4" id="KW-0067">ATP-binding</keyword>
<keyword evidence="1" id="KW-0547">Nucleotide-binding</keyword>
<dbReference type="GO" id="GO:0004386">
    <property type="term" value="F:helicase activity"/>
    <property type="evidence" value="ECO:0007669"/>
    <property type="project" value="UniProtKB-KW"/>
</dbReference>
<dbReference type="SMART" id="SM00490">
    <property type="entry name" value="HELICc"/>
    <property type="match status" value="1"/>
</dbReference>
<gene>
    <name evidence="10" type="primary">uvrB_2</name>
    <name evidence="10" type="ORF">NMY3_03500</name>
</gene>
<dbReference type="SMART" id="SM00487">
    <property type="entry name" value="DEXDc"/>
    <property type="match status" value="1"/>
</dbReference>
<evidence type="ECO:0000259" key="9">
    <source>
        <dbReference type="PROSITE" id="PS51194"/>
    </source>
</evidence>
<keyword evidence="11" id="KW-1185">Reference proteome</keyword>
<feature type="compositionally biased region" description="Basic and acidic residues" evidence="6">
    <location>
        <begin position="8"/>
        <end position="19"/>
    </location>
</feature>
<keyword evidence="5" id="KW-0863">Zinc-finger</keyword>
<evidence type="ECO:0000256" key="1">
    <source>
        <dbReference type="ARBA" id="ARBA00022741"/>
    </source>
</evidence>
<protein>
    <submittedName>
        <fullName evidence="10">UvrABC system protein B</fullName>
    </submittedName>
</protein>
<feature type="domain" description="Helicase ATP-binding" evidence="8">
    <location>
        <begin position="143"/>
        <end position="259"/>
    </location>
</feature>
<dbReference type="Proteomes" id="UP000058925">
    <property type="component" value="Chromosome"/>
</dbReference>
<organism evidence="10 11">
    <name type="scientific">Candidatus Nitrosocosmicus oleophilus</name>
    <dbReference type="NCBI Taxonomy" id="1353260"/>
    <lineage>
        <taxon>Archaea</taxon>
        <taxon>Nitrososphaerota</taxon>
        <taxon>Nitrososphaeria</taxon>
        <taxon>Nitrososphaerales</taxon>
        <taxon>Nitrososphaeraceae</taxon>
        <taxon>Candidatus Nitrosocosmicus</taxon>
    </lineage>
</organism>
<feature type="compositionally biased region" description="Basic residues" evidence="6">
    <location>
        <begin position="543"/>
        <end position="557"/>
    </location>
</feature>
<feature type="region of interest" description="Disordered" evidence="6">
    <location>
        <begin position="1"/>
        <end position="23"/>
    </location>
</feature>
<dbReference type="EMBL" id="CP012850">
    <property type="protein sequence ID" value="ALI37682.1"/>
    <property type="molecule type" value="Genomic_DNA"/>
</dbReference>
<dbReference type="GO" id="GO:0003677">
    <property type="term" value="F:DNA binding"/>
    <property type="evidence" value="ECO:0007669"/>
    <property type="project" value="InterPro"/>
</dbReference>
<dbReference type="KEGG" id="taa:NMY3_03500"/>
<evidence type="ECO:0000256" key="6">
    <source>
        <dbReference type="SAM" id="MobiDB-lite"/>
    </source>
</evidence>
<name>A0A654MDX1_9ARCH</name>
<evidence type="ECO:0000313" key="10">
    <source>
        <dbReference type="EMBL" id="ALI37682.1"/>
    </source>
</evidence>
<dbReference type="InterPro" id="IPR006935">
    <property type="entry name" value="Helicase/UvrB_N"/>
</dbReference>
<dbReference type="Pfam" id="PF04434">
    <property type="entry name" value="SWIM"/>
    <property type="match status" value="1"/>
</dbReference>
<dbReference type="PROSITE" id="PS50966">
    <property type="entry name" value="ZF_SWIM"/>
    <property type="match status" value="1"/>
</dbReference>
<dbReference type="InterPro" id="IPR007527">
    <property type="entry name" value="Znf_SWIM"/>
</dbReference>
<evidence type="ECO:0000256" key="5">
    <source>
        <dbReference type="PROSITE-ProRule" id="PRU00325"/>
    </source>
</evidence>
<accession>A0A654MDX1</accession>
<dbReference type="PANTHER" id="PTHR11274:SF0">
    <property type="entry name" value="GENERAL TRANSCRIPTION AND DNA REPAIR FACTOR IIH HELICASE SUBUNIT XPB"/>
    <property type="match status" value="1"/>
</dbReference>
<dbReference type="OrthoDB" id="11644at2157"/>
<dbReference type="PROSITE" id="PS51194">
    <property type="entry name" value="HELICASE_CTER"/>
    <property type="match status" value="1"/>
</dbReference>
<dbReference type="RefSeq" id="WP_196816707.1">
    <property type="nucleotide sequence ID" value="NZ_CP012850.1"/>
</dbReference>
<dbReference type="Pfam" id="PF00271">
    <property type="entry name" value="Helicase_C"/>
    <property type="match status" value="1"/>
</dbReference>
<dbReference type="PANTHER" id="PTHR11274">
    <property type="entry name" value="RAD25/XP-B DNA REPAIR HELICASE"/>
    <property type="match status" value="1"/>
</dbReference>
<dbReference type="InterPro" id="IPR050615">
    <property type="entry name" value="ATP-dep_DNA_Helicase"/>
</dbReference>
<dbReference type="Gene3D" id="3.40.50.300">
    <property type="entry name" value="P-loop containing nucleotide triphosphate hydrolases"/>
    <property type="match status" value="2"/>
</dbReference>
<dbReference type="GO" id="GO:0008270">
    <property type="term" value="F:zinc ion binding"/>
    <property type="evidence" value="ECO:0007669"/>
    <property type="project" value="UniProtKB-KW"/>
</dbReference>
<evidence type="ECO:0000256" key="4">
    <source>
        <dbReference type="ARBA" id="ARBA00022840"/>
    </source>
</evidence>
<evidence type="ECO:0000259" key="7">
    <source>
        <dbReference type="PROSITE" id="PS50966"/>
    </source>
</evidence>
<evidence type="ECO:0000256" key="2">
    <source>
        <dbReference type="ARBA" id="ARBA00022801"/>
    </source>
</evidence>
<dbReference type="AlphaFoldDB" id="A0A654MDX1"/>
<dbReference type="GO" id="GO:0140097">
    <property type="term" value="F:catalytic activity, acting on DNA"/>
    <property type="evidence" value="ECO:0007669"/>
    <property type="project" value="UniProtKB-ARBA"/>
</dbReference>
<evidence type="ECO:0000259" key="8">
    <source>
        <dbReference type="PROSITE" id="PS51192"/>
    </source>
</evidence>
<dbReference type="GO" id="GO:0016787">
    <property type="term" value="F:hydrolase activity"/>
    <property type="evidence" value="ECO:0007669"/>
    <property type="project" value="UniProtKB-KW"/>
</dbReference>
<keyword evidence="2" id="KW-0378">Hydrolase</keyword>
<feature type="domain" description="Helicase C-terminal" evidence="9">
    <location>
        <begin position="348"/>
        <end position="503"/>
    </location>
</feature>
<dbReference type="GeneID" id="60423325"/>
<feature type="region of interest" description="Disordered" evidence="6">
    <location>
        <begin position="540"/>
        <end position="560"/>
    </location>
</feature>
<keyword evidence="3" id="KW-0347">Helicase</keyword>
<evidence type="ECO:0000313" key="11">
    <source>
        <dbReference type="Proteomes" id="UP000058925"/>
    </source>
</evidence>
<dbReference type="InterPro" id="IPR014001">
    <property type="entry name" value="Helicase_ATP-bd"/>
</dbReference>